<dbReference type="Proteomes" id="UP000789525">
    <property type="component" value="Unassembled WGS sequence"/>
</dbReference>
<proteinExistence type="predicted"/>
<comment type="caution">
    <text evidence="1">The sequence shown here is derived from an EMBL/GenBank/DDBJ whole genome shotgun (WGS) entry which is preliminary data.</text>
</comment>
<gene>
    <name evidence="1" type="ORF">ACOLOM_LOCUS134</name>
</gene>
<evidence type="ECO:0000313" key="1">
    <source>
        <dbReference type="EMBL" id="CAG8439494.1"/>
    </source>
</evidence>
<sequence length="458" mass="51412">MDPKRNRSATCLKMHTLIFSNRSANYFQCRKWEDSLKDAEQVIRIRPDWPKGYFRKAEALMQLGRIDEALDSYHIAKRKDPRNPQIPLRIAKALILADNNSMGLTVYELTPGKDICTSKSITSPIQNKMIDLAVKMKNLIYIIIDNESRKCVVVDACWDIDGILKFIKNKRLELVGAIVTHYHFDHAGGSLPPPFDHIPMKISGLFNLLKRRPKVKAYIHPKDIPYVFKANPGMAEVMPVDKSSHTASEDDDFPMMSAAKFLNSITSNRESQSTTMDHLNSSIFPLGIPKTLARSPILDPTLDSLTEQNSRVHNRRSSISEPTPSSNASIHIPHSLSSLFSPSSSQNTPRIIPTPHNFVLTLGSLTLLRFLHMPGHTEGSQSILVNECRLFTGDTLMCGCVGRVDMPGGNLKDMRKTLRDRLGNLNDGIVVYPGHDYGGDWTTIGIEREKGIIGEFRR</sequence>
<name>A0ACA9JW64_9GLOM</name>
<evidence type="ECO:0000313" key="2">
    <source>
        <dbReference type="Proteomes" id="UP000789525"/>
    </source>
</evidence>
<keyword evidence="2" id="KW-1185">Reference proteome</keyword>
<organism evidence="1 2">
    <name type="scientific">Acaulospora colombiana</name>
    <dbReference type="NCBI Taxonomy" id="27376"/>
    <lineage>
        <taxon>Eukaryota</taxon>
        <taxon>Fungi</taxon>
        <taxon>Fungi incertae sedis</taxon>
        <taxon>Mucoromycota</taxon>
        <taxon>Glomeromycotina</taxon>
        <taxon>Glomeromycetes</taxon>
        <taxon>Diversisporales</taxon>
        <taxon>Acaulosporaceae</taxon>
        <taxon>Acaulospora</taxon>
    </lineage>
</organism>
<reference evidence="1" key="1">
    <citation type="submission" date="2021-06" db="EMBL/GenBank/DDBJ databases">
        <authorList>
            <person name="Kallberg Y."/>
            <person name="Tangrot J."/>
            <person name="Rosling A."/>
        </authorList>
    </citation>
    <scope>NUCLEOTIDE SEQUENCE</scope>
    <source>
        <strain evidence="1">CL356</strain>
    </source>
</reference>
<dbReference type="EMBL" id="CAJVPT010000145">
    <property type="protein sequence ID" value="CAG8439494.1"/>
    <property type="molecule type" value="Genomic_DNA"/>
</dbReference>
<accession>A0ACA9JW64</accession>
<protein>
    <submittedName>
        <fullName evidence="1">1693_t:CDS:1</fullName>
    </submittedName>
</protein>